<dbReference type="CDD" id="cd00121">
    <property type="entry name" value="MATH"/>
    <property type="match status" value="2"/>
</dbReference>
<gene>
    <name evidence="3" type="primary">A09p006300.1_BraROA</name>
    <name evidence="3" type="ORF">IGI04_033369</name>
</gene>
<keyword evidence="1" id="KW-0472">Membrane</keyword>
<accession>A0ABQ7L8I9</accession>
<dbReference type="SMART" id="SM00061">
    <property type="entry name" value="MATH"/>
    <property type="match status" value="2"/>
</dbReference>
<dbReference type="PANTHER" id="PTHR46162">
    <property type="entry name" value="TRAF-LIKE FAMILY PROTEIN"/>
    <property type="match status" value="1"/>
</dbReference>
<feature type="domain" description="MATH" evidence="2">
    <location>
        <begin position="231"/>
        <end position="356"/>
    </location>
</feature>
<dbReference type="SUPFAM" id="SSF49599">
    <property type="entry name" value="TRAF domain-like"/>
    <property type="match status" value="2"/>
</dbReference>
<organism evidence="3 4">
    <name type="scientific">Brassica rapa subsp. trilocularis</name>
    <dbReference type="NCBI Taxonomy" id="1813537"/>
    <lineage>
        <taxon>Eukaryota</taxon>
        <taxon>Viridiplantae</taxon>
        <taxon>Streptophyta</taxon>
        <taxon>Embryophyta</taxon>
        <taxon>Tracheophyta</taxon>
        <taxon>Spermatophyta</taxon>
        <taxon>Magnoliopsida</taxon>
        <taxon>eudicotyledons</taxon>
        <taxon>Gunneridae</taxon>
        <taxon>Pentapetalae</taxon>
        <taxon>rosids</taxon>
        <taxon>malvids</taxon>
        <taxon>Brassicales</taxon>
        <taxon>Brassicaceae</taxon>
        <taxon>Brassiceae</taxon>
        <taxon>Brassica</taxon>
    </lineage>
</organism>
<sequence length="367" mass="42071">MLAKCEAKHNLIFLKHLIKHKGRMENGRWSLRVICFAFFFIITSSSAEFLIQQVTEYNSSYNLNANLGEVTRELRSERPSSKIVTIGNFSVVMERFEPYESSVFEASGYKWRLILYVTGNKDDGGNNHVSLYVRIEDTESLPTGWEVMVDLKLFVFNARRHKYLTVTDEAVKRYNQGNREWGFGQLIPLSTFRNPNQGFIVQNTVSFGAEIFIIRPVGQQERVSFVSNPPDNVFTWRILRFSSLEDKIYYSSEFLVGDRFWRLGFNPKGEGEGRPNAIPIFLYAQGFRPNAVETSTWGAVNLRLRHQLGSNPKRASSAAWYPVRPGHREGVSNIILRKDLQDGYLVKDSIVFEAEMVTVSVTNIVPV</sequence>
<dbReference type="PROSITE" id="PS50144">
    <property type="entry name" value="MATH"/>
    <property type="match status" value="2"/>
</dbReference>
<evidence type="ECO:0000313" key="3">
    <source>
        <dbReference type="EMBL" id="KAG5381899.1"/>
    </source>
</evidence>
<keyword evidence="1" id="KW-0812">Transmembrane</keyword>
<comment type="caution">
    <text evidence="3">The sequence shown here is derived from an EMBL/GenBank/DDBJ whole genome shotgun (WGS) entry which is preliminary data.</text>
</comment>
<feature type="transmembrane region" description="Helical" evidence="1">
    <location>
        <begin position="29"/>
        <end position="51"/>
    </location>
</feature>
<evidence type="ECO:0000259" key="2">
    <source>
        <dbReference type="PROSITE" id="PS50144"/>
    </source>
</evidence>
<dbReference type="Pfam" id="PF22486">
    <property type="entry name" value="MATH_2"/>
    <property type="match status" value="2"/>
</dbReference>
<dbReference type="InterPro" id="IPR002083">
    <property type="entry name" value="MATH/TRAF_dom"/>
</dbReference>
<evidence type="ECO:0000313" key="4">
    <source>
        <dbReference type="Proteomes" id="UP000823674"/>
    </source>
</evidence>
<dbReference type="Proteomes" id="UP000823674">
    <property type="component" value="Chromosome A09"/>
</dbReference>
<dbReference type="Gene3D" id="2.60.210.10">
    <property type="entry name" value="Apoptosis, Tumor Necrosis Factor Receptor Associated Protein 2, Chain A"/>
    <property type="match status" value="2"/>
</dbReference>
<evidence type="ECO:0000256" key="1">
    <source>
        <dbReference type="SAM" id="Phobius"/>
    </source>
</evidence>
<keyword evidence="4" id="KW-1185">Reference proteome</keyword>
<name>A0ABQ7L8I9_BRACM</name>
<protein>
    <recommendedName>
        <fullName evidence="2">MATH domain-containing protein</fullName>
    </recommendedName>
</protein>
<proteinExistence type="predicted"/>
<reference evidence="3 4" key="1">
    <citation type="submission" date="2021-03" db="EMBL/GenBank/DDBJ databases">
        <authorList>
            <person name="King G.J."/>
            <person name="Bancroft I."/>
            <person name="Baten A."/>
            <person name="Bloomfield J."/>
            <person name="Borpatragohain P."/>
            <person name="He Z."/>
            <person name="Irish N."/>
            <person name="Irwin J."/>
            <person name="Liu K."/>
            <person name="Mauleon R.P."/>
            <person name="Moore J."/>
            <person name="Morris R."/>
            <person name="Ostergaard L."/>
            <person name="Wang B."/>
            <person name="Wells R."/>
        </authorList>
    </citation>
    <scope>NUCLEOTIDE SEQUENCE [LARGE SCALE GENOMIC DNA]</scope>
    <source>
        <strain evidence="3">R-o-18</strain>
        <tissue evidence="3">Leaf</tissue>
    </source>
</reference>
<dbReference type="EMBL" id="JADBGQ010000008">
    <property type="protein sequence ID" value="KAG5381899.1"/>
    <property type="molecule type" value="Genomic_DNA"/>
</dbReference>
<dbReference type="InterPro" id="IPR008974">
    <property type="entry name" value="TRAF-like"/>
</dbReference>
<keyword evidence="1" id="KW-1133">Transmembrane helix</keyword>
<dbReference type="PANTHER" id="PTHR46162:SF21">
    <property type="entry name" value="MATH DOMAIN-CONTAINING PROTEIN"/>
    <property type="match status" value="1"/>
</dbReference>
<feature type="domain" description="MATH" evidence="2">
    <location>
        <begin position="79"/>
        <end position="211"/>
    </location>
</feature>